<sequence>MSRIVYLGFPTGAVSGGQKVILRHVEALRELGFDAVYWRRADNVLPTWLDHKAPVEADTPFRPDDILVLPTDAPNAMEAVATRLPNRALLFCQNQYSLLNIGLAPANRFPAERAPDFIVPGPLIARSIQRLFPRARVEVIPCFADERIFVPGAERRHAVATVPRKRPGEMNMVRNYLRQVHPRHAELPWIPIEGATEAQIAGVFGASTLCLSLSRFESVGMTPLEAMACGCVVAGFTGIGGWDFATPQNGFWAPEDDVEAAGEALARAADLVLTGGPALSSMLEAGRATAEQWSYARFRTALEEVWMRLAPEARLRDGPLD</sequence>
<dbReference type="AlphaFoldDB" id="B4RC14"/>
<dbReference type="CAZy" id="GT4">
    <property type="family name" value="Glycosyltransferase Family 4"/>
</dbReference>
<evidence type="ECO:0000313" key="1">
    <source>
        <dbReference type="EMBL" id="ACG79807.1"/>
    </source>
</evidence>
<reference evidence="1 2" key="1">
    <citation type="journal article" date="2008" name="BMC Genomics">
        <title>Complete genome of Phenylobacterium zucineum - a novel facultative intracellular bacterium isolated from human erythroleukemia cell line K562.</title>
        <authorList>
            <person name="Luo Y."/>
            <person name="Xu X."/>
            <person name="Ding Z."/>
            <person name="Liu Z."/>
            <person name="Zhang B."/>
            <person name="Yan Z."/>
            <person name="Sun J."/>
            <person name="Hu S."/>
            <person name="Hu X."/>
        </authorList>
    </citation>
    <scope>NUCLEOTIDE SEQUENCE [LARGE SCALE GENOMIC DNA]</scope>
    <source>
        <strain evidence="1 2">HLK1</strain>
    </source>
</reference>
<dbReference type="Proteomes" id="UP000001868">
    <property type="component" value="Chromosome"/>
</dbReference>
<dbReference type="OrthoDB" id="5123492at2"/>
<protein>
    <recommendedName>
        <fullName evidence="3">Glycosyl transferase family 1 domain-containing protein</fullName>
    </recommendedName>
</protein>
<dbReference type="HOGENOM" id="CLU_952501_0_0_5"/>
<proteinExistence type="predicted"/>
<dbReference type="KEGG" id="pzu:PHZ_c3398"/>
<dbReference type="STRING" id="450851.PHZ_c3398"/>
<gene>
    <name evidence="1" type="ordered locus">PHZ_c3398</name>
</gene>
<accession>B4RC14</accession>
<organism evidence="1 2">
    <name type="scientific">Phenylobacterium zucineum (strain HLK1)</name>
    <dbReference type="NCBI Taxonomy" id="450851"/>
    <lineage>
        <taxon>Bacteria</taxon>
        <taxon>Pseudomonadati</taxon>
        <taxon>Pseudomonadota</taxon>
        <taxon>Alphaproteobacteria</taxon>
        <taxon>Caulobacterales</taxon>
        <taxon>Caulobacteraceae</taxon>
        <taxon>Phenylobacterium</taxon>
    </lineage>
</organism>
<dbReference type="SUPFAM" id="SSF53756">
    <property type="entry name" value="UDP-Glycosyltransferase/glycogen phosphorylase"/>
    <property type="match status" value="1"/>
</dbReference>
<dbReference type="RefSeq" id="WP_012523945.1">
    <property type="nucleotide sequence ID" value="NC_011144.1"/>
</dbReference>
<dbReference type="eggNOG" id="COG0438">
    <property type="taxonomic scope" value="Bacteria"/>
</dbReference>
<evidence type="ECO:0008006" key="3">
    <source>
        <dbReference type="Google" id="ProtNLM"/>
    </source>
</evidence>
<name>B4RC14_PHEZH</name>
<keyword evidence="2" id="KW-1185">Reference proteome</keyword>
<evidence type="ECO:0000313" key="2">
    <source>
        <dbReference type="Proteomes" id="UP000001868"/>
    </source>
</evidence>
<dbReference type="Gene3D" id="3.40.50.2000">
    <property type="entry name" value="Glycogen Phosphorylase B"/>
    <property type="match status" value="1"/>
</dbReference>
<dbReference type="Pfam" id="PF13692">
    <property type="entry name" value="Glyco_trans_1_4"/>
    <property type="match status" value="1"/>
</dbReference>
<dbReference type="EMBL" id="CP000747">
    <property type="protein sequence ID" value="ACG79807.1"/>
    <property type="molecule type" value="Genomic_DNA"/>
</dbReference>